<evidence type="ECO:0000313" key="1">
    <source>
        <dbReference type="EMBL" id="SHF11249.1"/>
    </source>
</evidence>
<dbReference type="Proteomes" id="UP000184518">
    <property type="component" value="Unassembled WGS sequence"/>
</dbReference>
<dbReference type="AlphaFoldDB" id="A0A1M4YZL0"/>
<gene>
    <name evidence="1" type="ORF">SAMN05443633_10312</name>
</gene>
<name>A0A1M4YZL0_9FLAO</name>
<organism evidence="1 2">
    <name type="scientific">Chryseobacterium arachidis</name>
    <dbReference type="NCBI Taxonomy" id="1416778"/>
    <lineage>
        <taxon>Bacteria</taxon>
        <taxon>Pseudomonadati</taxon>
        <taxon>Bacteroidota</taxon>
        <taxon>Flavobacteriia</taxon>
        <taxon>Flavobacteriales</taxon>
        <taxon>Weeksellaceae</taxon>
        <taxon>Chryseobacterium group</taxon>
        <taxon>Chryseobacterium</taxon>
    </lineage>
</organism>
<sequence length="75" mass="8869">MEKEICTISISGSPGDAYTFFENETIKKNYDEESLSNDFSEWLEPQQISKQNKDKLIRNCPEEFKERIMLILDYP</sequence>
<accession>A0A1M4YZL0</accession>
<evidence type="ECO:0000313" key="2">
    <source>
        <dbReference type="Proteomes" id="UP000184518"/>
    </source>
</evidence>
<proteinExistence type="predicted"/>
<reference evidence="2" key="1">
    <citation type="submission" date="2016-11" db="EMBL/GenBank/DDBJ databases">
        <authorList>
            <person name="Varghese N."/>
            <person name="Submissions S."/>
        </authorList>
    </citation>
    <scope>NUCLEOTIDE SEQUENCE [LARGE SCALE GENOMIC DNA]</scope>
    <source>
        <strain evidence="2">DSM 27619</strain>
    </source>
</reference>
<keyword evidence="2" id="KW-1185">Reference proteome</keyword>
<dbReference type="OrthoDB" id="1495900at2"/>
<dbReference type="EMBL" id="FQUT01000003">
    <property type="protein sequence ID" value="SHF11249.1"/>
    <property type="molecule type" value="Genomic_DNA"/>
</dbReference>
<dbReference type="RefSeq" id="WP_072954355.1">
    <property type="nucleotide sequence ID" value="NZ_FQUT01000003.1"/>
</dbReference>
<protein>
    <submittedName>
        <fullName evidence="1">Uncharacterized protein</fullName>
    </submittedName>
</protein>